<proteinExistence type="predicted"/>
<gene>
    <name evidence="2" type="ORF">GCM10025869_19420</name>
</gene>
<evidence type="ECO:0000313" key="3">
    <source>
        <dbReference type="Proteomes" id="UP001157069"/>
    </source>
</evidence>
<dbReference type="Pfam" id="PF13597">
    <property type="entry name" value="NRDD"/>
    <property type="match status" value="1"/>
</dbReference>
<keyword evidence="3" id="KW-1185">Reference proteome</keyword>
<dbReference type="EMBL" id="BSVA01000001">
    <property type="protein sequence ID" value="GMA91413.1"/>
    <property type="molecule type" value="Genomic_DNA"/>
</dbReference>
<sequence length="117" mass="12680">MPQPTATAVDVASTIDEYLDRSDWRVNANANQGYSLGGLILNTAGKVVANYWLDEVYPAEIGRAHREGDLHIHDLDMLAGYCAGWSLRVLLEEGLNGVPGKVDALPPSTSDRRSGRS</sequence>
<feature type="region of interest" description="Disordered" evidence="1">
    <location>
        <begin position="97"/>
        <end position="117"/>
    </location>
</feature>
<dbReference type="Gene3D" id="3.20.70.20">
    <property type="match status" value="1"/>
</dbReference>
<evidence type="ECO:0000313" key="2">
    <source>
        <dbReference type="EMBL" id="GMA91413.1"/>
    </source>
</evidence>
<dbReference type="PANTHER" id="PTHR21075">
    <property type="entry name" value="ANAEROBIC RIBONUCLEOSIDE-TRIPHOSPHATE REDUCTASE"/>
    <property type="match status" value="1"/>
</dbReference>
<protein>
    <submittedName>
        <fullName evidence="2">Uncharacterized protein</fullName>
    </submittedName>
</protein>
<dbReference type="SUPFAM" id="SSF51998">
    <property type="entry name" value="PFL-like glycyl radical enzymes"/>
    <property type="match status" value="1"/>
</dbReference>
<dbReference type="PANTHER" id="PTHR21075:SF0">
    <property type="entry name" value="ANAEROBIC RIBONUCLEOSIDE-TRIPHOSPHATE REDUCTASE"/>
    <property type="match status" value="1"/>
</dbReference>
<evidence type="ECO:0000256" key="1">
    <source>
        <dbReference type="SAM" id="MobiDB-lite"/>
    </source>
</evidence>
<comment type="caution">
    <text evidence="2">The sequence shown here is derived from an EMBL/GenBank/DDBJ whole genome shotgun (WGS) entry which is preliminary data.</text>
</comment>
<organism evidence="2 3">
    <name type="scientific">Homoserinibacter gongjuensis</name>
    <dbReference type="NCBI Taxonomy" id="1162968"/>
    <lineage>
        <taxon>Bacteria</taxon>
        <taxon>Bacillati</taxon>
        <taxon>Actinomycetota</taxon>
        <taxon>Actinomycetes</taxon>
        <taxon>Micrococcales</taxon>
        <taxon>Microbacteriaceae</taxon>
        <taxon>Homoserinibacter</taxon>
    </lineage>
</organism>
<accession>A0ABQ6JVL2</accession>
<dbReference type="Proteomes" id="UP001157069">
    <property type="component" value="Unassembled WGS sequence"/>
</dbReference>
<reference evidence="3" key="1">
    <citation type="journal article" date="2019" name="Int. J. Syst. Evol. Microbiol.">
        <title>The Global Catalogue of Microorganisms (GCM) 10K type strain sequencing project: providing services to taxonomists for standard genome sequencing and annotation.</title>
        <authorList>
            <consortium name="The Broad Institute Genomics Platform"/>
            <consortium name="The Broad Institute Genome Sequencing Center for Infectious Disease"/>
            <person name="Wu L."/>
            <person name="Ma J."/>
        </authorList>
    </citation>
    <scope>NUCLEOTIDE SEQUENCE [LARGE SCALE GENOMIC DNA]</scope>
    <source>
        <strain evidence="3">NBRC 108755</strain>
    </source>
</reference>
<name>A0ABQ6JVL2_9MICO</name>
<dbReference type="InterPro" id="IPR012833">
    <property type="entry name" value="NrdD"/>
</dbReference>